<gene>
    <name evidence="1" type="ORF">NPIL_282851</name>
</gene>
<dbReference type="EMBL" id="BMAW01120762">
    <property type="protein sequence ID" value="GFT90732.1"/>
    <property type="molecule type" value="Genomic_DNA"/>
</dbReference>
<proteinExistence type="predicted"/>
<comment type="caution">
    <text evidence="1">The sequence shown here is derived from an EMBL/GenBank/DDBJ whole genome shotgun (WGS) entry which is preliminary data.</text>
</comment>
<dbReference type="Proteomes" id="UP000887013">
    <property type="component" value="Unassembled WGS sequence"/>
</dbReference>
<accession>A0A8X6PV19</accession>
<evidence type="ECO:0000313" key="2">
    <source>
        <dbReference type="Proteomes" id="UP000887013"/>
    </source>
</evidence>
<keyword evidence="2" id="KW-1185">Reference proteome</keyword>
<name>A0A8X6PV19_NEPPI</name>
<organism evidence="1 2">
    <name type="scientific">Nephila pilipes</name>
    <name type="common">Giant wood spider</name>
    <name type="synonym">Nephila maculata</name>
    <dbReference type="NCBI Taxonomy" id="299642"/>
    <lineage>
        <taxon>Eukaryota</taxon>
        <taxon>Metazoa</taxon>
        <taxon>Ecdysozoa</taxon>
        <taxon>Arthropoda</taxon>
        <taxon>Chelicerata</taxon>
        <taxon>Arachnida</taxon>
        <taxon>Araneae</taxon>
        <taxon>Araneomorphae</taxon>
        <taxon>Entelegynae</taxon>
        <taxon>Araneoidea</taxon>
        <taxon>Nephilidae</taxon>
        <taxon>Nephila</taxon>
    </lineage>
</organism>
<sequence>MSCNRCAESGENGFASVENSWKSSRTFILDLAWVHKHSFLPWGCRTLTAAPANGVSAYDKPQEPWDIIQCTERRFKICRKGDGAAPPAV</sequence>
<dbReference type="AlphaFoldDB" id="A0A8X6PV19"/>
<evidence type="ECO:0000313" key="1">
    <source>
        <dbReference type="EMBL" id="GFT90732.1"/>
    </source>
</evidence>
<reference evidence="1" key="1">
    <citation type="submission" date="2020-08" db="EMBL/GenBank/DDBJ databases">
        <title>Multicomponent nature underlies the extraordinary mechanical properties of spider dragline silk.</title>
        <authorList>
            <person name="Kono N."/>
            <person name="Nakamura H."/>
            <person name="Mori M."/>
            <person name="Yoshida Y."/>
            <person name="Ohtoshi R."/>
            <person name="Malay A.D."/>
            <person name="Moran D.A.P."/>
            <person name="Tomita M."/>
            <person name="Numata K."/>
            <person name="Arakawa K."/>
        </authorList>
    </citation>
    <scope>NUCLEOTIDE SEQUENCE</scope>
</reference>
<protein>
    <submittedName>
        <fullName evidence="1">Uncharacterized protein</fullName>
    </submittedName>
</protein>